<dbReference type="Gene3D" id="2.60.40.840">
    <property type="match status" value="1"/>
</dbReference>
<dbReference type="InterPro" id="IPR011021">
    <property type="entry name" value="Arrestin-like_N"/>
</dbReference>
<evidence type="ECO:0000259" key="2">
    <source>
        <dbReference type="Pfam" id="PF00339"/>
    </source>
</evidence>
<dbReference type="Proteomes" id="UP001153148">
    <property type="component" value="Unassembled WGS sequence"/>
</dbReference>
<dbReference type="PRINTS" id="PR00309">
    <property type="entry name" value="ARRESTIN"/>
</dbReference>
<dbReference type="PROSITE" id="PS00295">
    <property type="entry name" value="ARRESTINS"/>
    <property type="match status" value="1"/>
</dbReference>
<keyword evidence="4" id="KW-1185">Reference proteome</keyword>
<sequence length="205" mass="23207">MGVNFKVFKKCSPNGKITVYLGKRDFIDHITGIEPIDGVILLDSEYLKERKVFGQVVCSFRYGREEDEVMGLNFQKDLYLASEQVYPPPEKRHENLTKLQERLMKKLGPNAFPFTFVLPANAPASVTLQPGQDDLGDPCGVQYYVKMFAGESDTDRSHKRDRVSNEWVLKECGLKGNPIGQSERSVLRWFGHVESGSSDEANILM</sequence>
<evidence type="ECO:0000313" key="3">
    <source>
        <dbReference type="EMBL" id="CAG2057557.1"/>
    </source>
</evidence>
<comment type="similarity">
    <text evidence="1">Belongs to the arrestin family.</text>
</comment>
<dbReference type="InterPro" id="IPR000698">
    <property type="entry name" value="Arrestin"/>
</dbReference>
<dbReference type="Pfam" id="PF00339">
    <property type="entry name" value="Arrestin_N"/>
    <property type="match status" value="1"/>
</dbReference>
<proteinExistence type="inferred from homology"/>
<dbReference type="SUPFAM" id="SSF81296">
    <property type="entry name" value="E set domains"/>
    <property type="match status" value="1"/>
</dbReference>
<dbReference type="InterPro" id="IPR017864">
    <property type="entry name" value="Arrestin_CS"/>
</dbReference>
<organism evidence="3 4">
    <name type="scientific">Timema podura</name>
    <name type="common">Walking stick</name>
    <dbReference type="NCBI Taxonomy" id="61482"/>
    <lineage>
        <taxon>Eukaryota</taxon>
        <taxon>Metazoa</taxon>
        <taxon>Ecdysozoa</taxon>
        <taxon>Arthropoda</taxon>
        <taxon>Hexapoda</taxon>
        <taxon>Insecta</taxon>
        <taxon>Pterygota</taxon>
        <taxon>Neoptera</taxon>
        <taxon>Polyneoptera</taxon>
        <taxon>Phasmatodea</taxon>
        <taxon>Timematodea</taxon>
        <taxon>Timematoidea</taxon>
        <taxon>Timematidae</taxon>
        <taxon>Timema</taxon>
    </lineage>
</organism>
<evidence type="ECO:0000256" key="1">
    <source>
        <dbReference type="ARBA" id="ARBA00005298"/>
    </source>
</evidence>
<dbReference type="InterPro" id="IPR014753">
    <property type="entry name" value="Arrestin_N"/>
</dbReference>
<feature type="domain" description="Arrestin-like N-terminal" evidence="2">
    <location>
        <begin position="18"/>
        <end position="158"/>
    </location>
</feature>
<dbReference type="EMBL" id="CAJPIN010005608">
    <property type="protein sequence ID" value="CAG2057557.1"/>
    <property type="molecule type" value="Genomic_DNA"/>
</dbReference>
<evidence type="ECO:0000313" key="4">
    <source>
        <dbReference type="Proteomes" id="UP001153148"/>
    </source>
</evidence>
<comment type="caution">
    <text evidence="3">The sequence shown here is derived from an EMBL/GenBank/DDBJ whole genome shotgun (WGS) entry which is preliminary data.</text>
</comment>
<gene>
    <name evidence="3" type="ORF">TPAB3V08_LOCUS4534</name>
</gene>
<reference evidence="3" key="1">
    <citation type="submission" date="2021-03" db="EMBL/GenBank/DDBJ databases">
        <authorList>
            <person name="Tran Van P."/>
        </authorList>
    </citation>
    <scope>NUCLEOTIDE SEQUENCE</scope>
</reference>
<dbReference type="PANTHER" id="PTHR11792:SF16">
    <property type="entry name" value="PHOSRESTIN-2"/>
    <property type="match status" value="1"/>
</dbReference>
<dbReference type="PANTHER" id="PTHR11792">
    <property type="entry name" value="ARRESTIN"/>
    <property type="match status" value="1"/>
</dbReference>
<protein>
    <recommendedName>
        <fullName evidence="2">Arrestin-like N-terminal domain-containing protein</fullName>
    </recommendedName>
</protein>
<name>A0ABN7NRV5_TIMPD</name>
<accession>A0ABN7NRV5</accession>
<dbReference type="InterPro" id="IPR014756">
    <property type="entry name" value="Ig_E-set"/>
</dbReference>